<proteinExistence type="predicted"/>
<dbReference type="RefSeq" id="WP_348261247.1">
    <property type="nucleotide sequence ID" value="NZ_CP121196.1"/>
</dbReference>
<dbReference type="Gene3D" id="1.10.8.60">
    <property type="match status" value="1"/>
</dbReference>
<dbReference type="Gene3D" id="3.40.50.2300">
    <property type="match status" value="1"/>
</dbReference>
<evidence type="ECO:0000313" key="7">
    <source>
        <dbReference type="EMBL" id="XBH16016.1"/>
    </source>
</evidence>
<dbReference type="GO" id="GO:0006355">
    <property type="term" value="P:regulation of DNA-templated transcription"/>
    <property type="evidence" value="ECO:0007669"/>
    <property type="project" value="InterPro"/>
</dbReference>
<dbReference type="SMART" id="SM00382">
    <property type="entry name" value="AAA"/>
    <property type="match status" value="1"/>
</dbReference>
<dbReference type="Pfam" id="PF00158">
    <property type="entry name" value="Sigma54_activat"/>
    <property type="match status" value="1"/>
</dbReference>
<accession>A0AAU7DF58</accession>
<evidence type="ECO:0000259" key="6">
    <source>
        <dbReference type="PROSITE" id="PS50045"/>
    </source>
</evidence>
<evidence type="ECO:0000256" key="5">
    <source>
        <dbReference type="ARBA" id="ARBA00023163"/>
    </source>
</evidence>
<reference evidence="7" key="1">
    <citation type="submission" date="2023-03" db="EMBL/GenBank/DDBJ databases">
        <title>Edaphobacter sp.</title>
        <authorList>
            <person name="Huber K.J."/>
            <person name="Papendorf J."/>
            <person name="Pilke C."/>
            <person name="Bunk B."/>
            <person name="Sproeer C."/>
            <person name="Pester M."/>
        </authorList>
    </citation>
    <scope>NUCLEOTIDE SEQUENCE</scope>
    <source>
        <strain evidence="7">DSM 110680</strain>
    </source>
</reference>
<sequence>MAATAALISSCNSRSRSRTVLVTSADGSFRQRLNAMLTGLRWQVREAQGGAEAWGEAMDMLPQAIIVDSWLPDLDIAEFLREFRATFPNVDVITAGCATPLESAPGPHRQEILYALRRIQETDTAAWNTAPILDGAEVTQPPNQPAIRLPKAIPTGQNPCASEGELVNKESHATTAAEIRPQSSTLTNANDRILELIGNSSCMLEISRRIRLVAPRSTPVLIEGPTGSGKELVAEAIHKLSARNRKTFVAINCAAIPEALLEAELFGHTRGAFTGAVKGRVGRIEAADGGTLFLDEIGEMPLALQAKLLRFVECGELQRVGDNELLKVDVRIIAATHQALAQQTQAGGFRADLYYRLAVFLIRTPPLAEHIEDLQLLVDHFVEQMGRAMPVKRIDAAAMAKLLVHPWPGNVRELEHVLERAAILAGDEAILTAEDIDFGMPISSAAFEQHIS</sequence>
<dbReference type="InterPro" id="IPR002078">
    <property type="entry name" value="Sigma_54_int"/>
</dbReference>
<dbReference type="EMBL" id="CP121196">
    <property type="protein sequence ID" value="XBH16016.1"/>
    <property type="molecule type" value="Genomic_DNA"/>
</dbReference>
<dbReference type="PANTHER" id="PTHR32071">
    <property type="entry name" value="TRANSCRIPTIONAL REGULATORY PROTEIN"/>
    <property type="match status" value="1"/>
</dbReference>
<keyword evidence="1" id="KW-0547">Nucleotide-binding</keyword>
<dbReference type="InterPro" id="IPR011006">
    <property type="entry name" value="CheY-like_superfamily"/>
</dbReference>
<keyword evidence="4" id="KW-0238">DNA-binding</keyword>
<keyword evidence="3" id="KW-0805">Transcription regulation</keyword>
<dbReference type="Pfam" id="PF25601">
    <property type="entry name" value="AAA_lid_14"/>
    <property type="match status" value="1"/>
</dbReference>
<dbReference type="InterPro" id="IPR003593">
    <property type="entry name" value="AAA+_ATPase"/>
</dbReference>
<dbReference type="PROSITE" id="PS00676">
    <property type="entry name" value="SIGMA54_INTERACT_2"/>
    <property type="match status" value="1"/>
</dbReference>
<feature type="domain" description="Sigma-54 factor interaction" evidence="6">
    <location>
        <begin position="196"/>
        <end position="423"/>
    </location>
</feature>
<dbReference type="SUPFAM" id="SSF52172">
    <property type="entry name" value="CheY-like"/>
    <property type="match status" value="1"/>
</dbReference>
<dbReference type="PROSITE" id="PS50045">
    <property type="entry name" value="SIGMA54_INTERACT_4"/>
    <property type="match status" value="1"/>
</dbReference>
<protein>
    <submittedName>
        <fullName evidence="7">Sigma-54 dependent transcriptional regulator</fullName>
    </submittedName>
</protein>
<dbReference type="SUPFAM" id="SSF52540">
    <property type="entry name" value="P-loop containing nucleoside triphosphate hydrolases"/>
    <property type="match status" value="1"/>
</dbReference>
<evidence type="ECO:0000256" key="3">
    <source>
        <dbReference type="ARBA" id="ARBA00023015"/>
    </source>
</evidence>
<name>A0AAU7DF58_9BACT</name>
<dbReference type="Gene3D" id="3.40.50.300">
    <property type="entry name" value="P-loop containing nucleotide triphosphate hydrolases"/>
    <property type="match status" value="1"/>
</dbReference>
<evidence type="ECO:0000256" key="2">
    <source>
        <dbReference type="ARBA" id="ARBA00022840"/>
    </source>
</evidence>
<dbReference type="GO" id="GO:0005524">
    <property type="term" value="F:ATP binding"/>
    <property type="evidence" value="ECO:0007669"/>
    <property type="project" value="UniProtKB-KW"/>
</dbReference>
<organism evidence="7">
    <name type="scientific">Telmatobacter sp. DSM 110680</name>
    <dbReference type="NCBI Taxonomy" id="3036704"/>
    <lineage>
        <taxon>Bacteria</taxon>
        <taxon>Pseudomonadati</taxon>
        <taxon>Acidobacteriota</taxon>
        <taxon>Terriglobia</taxon>
        <taxon>Terriglobales</taxon>
        <taxon>Acidobacteriaceae</taxon>
        <taxon>Telmatobacter</taxon>
    </lineage>
</organism>
<dbReference type="InterPro" id="IPR025944">
    <property type="entry name" value="Sigma_54_int_dom_CS"/>
</dbReference>
<dbReference type="InterPro" id="IPR027417">
    <property type="entry name" value="P-loop_NTPase"/>
</dbReference>
<dbReference type="InterPro" id="IPR025943">
    <property type="entry name" value="Sigma_54_int_dom_ATP-bd_2"/>
</dbReference>
<evidence type="ECO:0000256" key="1">
    <source>
        <dbReference type="ARBA" id="ARBA00022741"/>
    </source>
</evidence>
<gene>
    <name evidence="7" type="ORF">P8935_15740</name>
</gene>
<dbReference type="PROSITE" id="PS00688">
    <property type="entry name" value="SIGMA54_INTERACT_3"/>
    <property type="match status" value="1"/>
</dbReference>
<dbReference type="GO" id="GO:0003677">
    <property type="term" value="F:DNA binding"/>
    <property type="evidence" value="ECO:0007669"/>
    <property type="project" value="UniProtKB-KW"/>
</dbReference>
<dbReference type="AlphaFoldDB" id="A0AAU7DF58"/>
<evidence type="ECO:0000256" key="4">
    <source>
        <dbReference type="ARBA" id="ARBA00023125"/>
    </source>
</evidence>
<dbReference type="CDD" id="cd00156">
    <property type="entry name" value="REC"/>
    <property type="match status" value="1"/>
</dbReference>
<dbReference type="FunFam" id="3.40.50.300:FF:000006">
    <property type="entry name" value="DNA-binding transcriptional regulator NtrC"/>
    <property type="match status" value="1"/>
</dbReference>
<keyword evidence="2" id="KW-0067">ATP-binding</keyword>
<dbReference type="InterPro" id="IPR058031">
    <property type="entry name" value="AAA_lid_NorR"/>
</dbReference>
<keyword evidence="5" id="KW-0804">Transcription</keyword>
<dbReference type="CDD" id="cd00009">
    <property type="entry name" value="AAA"/>
    <property type="match status" value="1"/>
</dbReference>